<organism evidence="1 2">
    <name type="scientific">Candidatus Thiodiazotropha taylori</name>
    <dbReference type="NCBI Taxonomy" id="2792791"/>
    <lineage>
        <taxon>Bacteria</taxon>
        <taxon>Pseudomonadati</taxon>
        <taxon>Pseudomonadota</taxon>
        <taxon>Gammaproteobacteria</taxon>
        <taxon>Chromatiales</taxon>
        <taxon>Sedimenticolaceae</taxon>
        <taxon>Candidatus Thiodiazotropha</taxon>
    </lineage>
</organism>
<comment type="caution">
    <text evidence="1">The sequence shown here is derived from an EMBL/GenBank/DDBJ whole genome shotgun (WGS) entry which is preliminary data.</text>
</comment>
<proteinExistence type="predicted"/>
<protein>
    <submittedName>
        <fullName evidence="1">DUF551 domain-containing protein</fullName>
    </submittedName>
</protein>
<gene>
    <name evidence="1" type="ORF">JAZ07_17090</name>
</gene>
<dbReference type="Proteomes" id="UP000886667">
    <property type="component" value="Unassembled WGS sequence"/>
</dbReference>
<dbReference type="EMBL" id="JAEPCM010000606">
    <property type="protein sequence ID" value="MCG7948062.1"/>
    <property type="molecule type" value="Genomic_DNA"/>
</dbReference>
<dbReference type="AlphaFoldDB" id="A0A9E4T443"/>
<accession>A0A9E4T443</accession>
<evidence type="ECO:0000313" key="1">
    <source>
        <dbReference type="EMBL" id="MCG7948062.1"/>
    </source>
</evidence>
<name>A0A9E4T443_9GAMM</name>
<reference evidence="1" key="1">
    <citation type="journal article" date="2021" name="Proc. Natl. Acad. Sci. U.S.A.">
        <title>Global biogeography of chemosynthetic symbionts reveals both localized and globally distributed symbiont groups. .</title>
        <authorList>
            <person name="Osvatic J.T."/>
            <person name="Wilkins L.G.E."/>
            <person name="Leibrecht L."/>
            <person name="Leray M."/>
            <person name="Zauner S."/>
            <person name="Polzin J."/>
            <person name="Camacho Y."/>
            <person name="Gros O."/>
            <person name="van Gils J.A."/>
            <person name="Eisen J.A."/>
            <person name="Petersen J.M."/>
            <person name="Yuen B."/>
        </authorList>
    </citation>
    <scope>NUCLEOTIDE SEQUENCE</scope>
    <source>
        <strain evidence="1">MAGclacostrist064TRANS</strain>
    </source>
</reference>
<evidence type="ECO:0000313" key="2">
    <source>
        <dbReference type="Proteomes" id="UP000886667"/>
    </source>
</evidence>
<sequence>MSEWISVDDELPEYYTPVWTTDGVTVRVGEIVGRSYTPSRKYWRNCERAGVVELFRVKFWKEFVRPEPPQSS</sequence>